<evidence type="ECO:0000256" key="5">
    <source>
        <dbReference type="HAMAP-Rule" id="MF_00527"/>
    </source>
</evidence>
<dbReference type="SUPFAM" id="SSF50486">
    <property type="entry name" value="FMT C-terminal domain-like"/>
    <property type="match status" value="1"/>
</dbReference>
<evidence type="ECO:0000256" key="1">
    <source>
        <dbReference type="ARBA" id="ARBA00009232"/>
    </source>
</evidence>
<organism evidence="6 7">
    <name type="scientific">Corynebacterium mustelae</name>
    <dbReference type="NCBI Taxonomy" id="571915"/>
    <lineage>
        <taxon>Bacteria</taxon>
        <taxon>Bacillati</taxon>
        <taxon>Actinomycetota</taxon>
        <taxon>Actinomycetes</taxon>
        <taxon>Mycobacteriales</taxon>
        <taxon>Corynebacteriaceae</taxon>
        <taxon>Corynebacterium</taxon>
    </lineage>
</organism>
<dbReference type="Pfam" id="PF02245">
    <property type="entry name" value="Pur_DNA_glyco"/>
    <property type="match status" value="1"/>
</dbReference>
<proteinExistence type="inferred from homology"/>
<dbReference type="CDD" id="cd00540">
    <property type="entry name" value="AAG"/>
    <property type="match status" value="1"/>
</dbReference>
<comment type="similarity">
    <text evidence="1 5">Belongs to the DNA glycosylase MPG family.</text>
</comment>
<gene>
    <name evidence="6" type="primary">mag</name>
    <name evidence="6" type="ORF">CMUST_00435</name>
</gene>
<dbReference type="HAMAP" id="MF_00527">
    <property type="entry name" value="3MGH"/>
    <property type="match status" value="1"/>
</dbReference>
<evidence type="ECO:0000256" key="3">
    <source>
        <dbReference type="ARBA" id="ARBA00022801"/>
    </source>
</evidence>
<evidence type="ECO:0000256" key="2">
    <source>
        <dbReference type="ARBA" id="ARBA00022763"/>
    </source>
</evidence>
<dbReference type="STRING" id="571915.CMUST_00435"/>
<dbReference type="PANTHER" id="PTHR10429:SF0">
    <property type="entry name" value="DNA-3-METHYLADENINE GLYCOSYLASE"/>
    <property type="match status" value="1"/>
</dbReference>
<dbReference type="KEGG" id="cmv:CMUST_00435"/>
<keyword evidence="3 5" id="KW-0378">Hydrolase</keyword>
<dbReference type="InterPro" id="IPR011034">
    <property type="entry name" value="Formyl_transferase-like_C_sf"/>
</dbReference>
<dbReference type="RefSeq" id="WP_047260865.1">
    <property type="nucleotide sequence ID" value="NZ_CP011542.1"/>
</dbReference>
<dbReference type="PATRIC" id="fig|571915.4.peg.91"/>
<keyword evidence="7" id="KW-1185">Reference proteome</keyword>
<dbReference type="InterPro" id="IPR036995">
    <property type="entry name" value="MPG_sf"/>
</dbReference>
<keyword evidence="2 5" id="KW-0227">DNA damage</keyword>
<dbReference type="InterPro" id="IPR003180">
    <property type="entry name" value="MPG"/>
</dbReference>
<name>A0A0G3GTI2_9CORY</name>
<sequence>MIDFGQPANIVAPLLLGATISHAGVTIRITEVEAYLGASDPASHTYRGMTRRNIAMFGPPARLYVYRSYGIHLAGNIVCAPEGVGHACLLRAGEVIDGIPLALQRRGQMPFHRLAQGPGNFGAALGLSLELNKESIYGPLVQFTERSAVPEIVRGTRIGISKNTEAKLRFWIPNHASVSARKGYPPQPDQHRE</sequence>
<evidence type="ECO:0000256" key="4">
    <source>
        <dbReference type="ARBA" id="ARBA00023204"/>
    </source>
</evidence>
<evidence type="ECO:0000313" key="7">
    <source>
        <dbReference type="Proteomes" id="UP000035199"/>
    </source>
</evidence>
<protein>
    <recommendedName>
        <fullName evidence="5">Putative 3-methyladenine DNA glycosylase</fullName>
        <ecNumber evidence="5">3.2.2.-</ecNumber>
    </recommendedName>
</protein>
<dbReference type="EMBL" id="CP011542">
    <property type="protein sequence ID" value="AKK04444.1"/>
    <property type="molecule type" value="Genomic_DNA"/>
</dbReference>
<dbReference type="EC" id="3.2.2.-" evidence="5"/>
<keyword evidence="6" id="KW-0326">Glycosidase</keyword>
<dbReference type="GO" id="GO:0006284">
    <property type="term" value="P:base-excision repair"/>
    <property type="evidence" value="ECO:0007669"/>
    <property type="project" value="InterPro"/>
</dbReference>
<evidence type="ECO:0000313" key="6">
    <source>
        <dbReference type="EMBL" id="AKK04444.1"/>
    </source>
</evidence>
<dbReference type="PANTHER" id="PTHR10429">
    <property type="entry name" value="DNA-3-METHYLADENINE GLYCOSYLASE"/>
    <property type="match status" value="1"/>
</dbReference>
<dbReference type="OrthoDB" id="9794313at2"/>
<accession>A0A0G3GTI2</accession>
<dbReference type="Proteomes" id="UP000035199">
    <property type="component" value="Chromosome"/>
</dbReference>
<dbReference type="NCBIfam" id="NF002003">
    <property type="entry name" value="PRK00802.1-3"/>
    <property type="match status" value="1"/>
</dbReference>
<reference evidence="6 7" key="1">
    <citation type="journal article" date="2015" name="Genome Announc.">
        <title>Complete Genome Sequence of the Type Strain Corynebacterium mustelae DSM 45274, Isolated from Various Tissues of a Male Ferret with Lethal Sepsis.</title>
        <authorList>
            <person name="Ruckert C."/>
            <person name="Eimer J."/>
            <person name="Winkler A."/>
            <person name="Tauch A."/>
        </authorList>
    </citation>
    <scope>NUCLEOTIDE SEQUENCE [LARGE SCALE GENOMIC DNA]</scope>
    <source>
        <strain evidence="6 7">DSM 45274</strain>
    </source>
</reference>
<dbReference type="Gene3D" id="3.10.300.10">
    <property type="entry name" value="Methylpurine-DNA glycosylase (MPG)"/>
    <property type="match status" value="1"/>
</dbReference>
<dbReference type="GO" id="GO:0003905">
    <property type="term" value="F:alkylbase DNA N-glycosylase activity"/>
    <property type="evidence" value="ECO:0007669"/>
    <property type="project" value="InterPro"/>
</dbReference>
<reference evidence="7" key="2">
    <citation type="submission" date="2015-05" db="EMBL/GenBank/DDBJ databases">
        <title>Complete genome sequence of Corynebacterium mustelae DSM 45274, isolated from various tissues of a male ferret with lethal sepsis.</title>
        <authorList>
            <person name="Ruckert C."/>
            <person name="Albersmeier A."/>
            <person name="Winkler A."/>
            <person name="Tauch A."/>
        </authorList>
    </citation>
    <scope>NUCLEOTIDE SEQUENCE [LARGE SCALE GENOMIC DNA]</scope>
    <source>
        <strain evidence="7">DSM 45274</strain>
    </source>
</reference>
<dbReference type="NCBIfam" id="TIGR00567">
    <property type="entry name" value="3mg"/>
    <property type="match status" value="1"/>
</dbReference>
<dbReference type="GO" id="GO:0003677">
    <property type="term" value="F:DNA binding"/>
    <property type="evidence" value="ECO:0007669"/>
    <property type="project" value="InterPro"/>
</dbReference>
<dbReference type="AlphaFoldDB" id="A0A0G3GTI2"/>
<keyword evidence="4 5" id="KW-0234">DNA repair</keyword>